<dbReference type="PROSITE" id="PS51257">
    <property type="entry name" value="PROKAR_LIPOPROTEIN"/>
    <property type="match status" value="1"/>
</dbReference>
<dbReference type="AlphaFoldDB" id="A0A317F305"/>
<evidence type="ECO:0008006" key="3">
    <source>
        <dbReference type="Google" id="ProtNLM"/>
    </source>
</evidence>
<reference evidence="2" key="1">
    <citation type="submission" date="2018-05" db="EMBL/GenBank/DDBJ databases">
        <title>Pedobacter paludis sp. nov., isolated from wetland soil.</title>
        <authorList>
            <person name="Zhang Y."/>
        </authorList>
    </citation>
    <scope>NUCLEOTIDE SEQUENCE [LARGE SCALE GENOMIC DNA]</scope>
    <source>
        <strain evidence="2">R-8</strain>
    </source>
</reference>
<proteinExistence type="predicted"/>
<name>A0A317F305_9SPHI</name>
<dbReference type="Proteomes" id="UP000245391">
    <property type="component" value="Unassembled WGS sequence"/>
</dbReference>
<accession>A0A317F305</accession>
<dbReference type="EMBL" id="QGNY01000001">
    <property type="protein sequence ID" value="PWS33205.1"/>
    <property type="molecule type" value="Genomic_DNA"/>
</dbReference>
<comment type="caution">
    <text evidence="1">The sequence shown here is derived from an EMBL/GenBank/DDBJ whole genome shotgun (WGS) entry which is preliminary data.</text>
</comment>
<evidence type="ECO:0000313" key="2">
    <source>
        <dbReference type="Proteomes" id="UP000245391"/>
    </source>
</evidence>
<keyword evidence="2" id="KW-1185">Reference proteome</keyword>
<protein>
    <recommendedName>
        <fullName evidence="3">Lipoprotein</fullName>
    </recommendedName>
</protein>
<organism evidence="1 2">
    <name type="scientific">Pedobacter paludis</name>
    <dbReference type="NCBI Taxonomy" id="2203212"/>
    <lineage>
        <taxon>Bacteria</taxon>
        <taxon>Pseudomonadati</taxon>
        <taxon>Bacteroidota</taxon>
        <taxon>Sphingobacteriia</taxon>
        <taxon>Sphingobacteriales</taxon>
        <taxon>Sphingobacteriaceae</taxon>
        <taxon>Pedobacter</taxon>
    </lineage>
</organism>
<sequence>MALKFLSFMKRSNIVFYVGILTVIMFTSCSKKNNPDDIQPKGYEGISPKIQGLISAELLDKFSGLGLKINRGGTPPNIEGIFIDNPQTLQVPFNANDPYPVGKVDKDYKFKFYDQIDDDVKMSYKDAVSVDKGDGIGSLISGSGNLFTLYGKTSGTESGISYTAVIIVSGEITPQGIKDFQFAAILVDKTGDATNTILQPKGTGRIWKDGNALASATTIF</sequence>
<evidence type="ECO:0000313" key="1">
    <source>
        <dbReference type="EMBL" id="PWS33205.1"/>
    </source>
</evidence>
<gene>
    <name evidence="1" type="ORF">DF947_00785</name>
</gene>